<accession>A0A0E9PQZ8</accession>
<evidence type="ECO:0000313" key="1">
    <source>
        <dbReference type="EMBL" id="JAH06258.1"/>
    </source>
</evidence>
<proteinExistence type="predicted"/>
<dbReference type="AlphaFoldDB" id="A0A0E9PQZ8"/>
<reference evidence="1" key="1">
    <citation type="submission" date="2014-11" db="EMBL/GenBank/DDBJ databases">
        <authorList>
            <person name="Amaro Gonzalez C."/>
        </authorList>
    </citation>
    <scope>NUCLEOTIDE SEQUENCE</scope>
</reference>
<dbReference type="EMBL" id="GBXM01102319">
    <property type="protein sequence ID" value="JAH06258.1"/>
    <property type="molecule type" value="Transcribed_RNA"/>
</dbReference>
<organism evidence="1">
    <name type="scientific">Anguilla anguilla</name>
    <name type="common">European freshwater eel</name>
    <name type="synonym">Muraena anguilla</name>
    <dbReference type="NCBI Taxonomy" id="7936"/>
    <lineage>
        <taxon>Eukaryota</taxon>
        <taxon>Metazoa</taxon>
        <taxon>Chordata</taxon>
        <taxon>Craniata</taxon>
        <taxon>Vertebrata</taxon>
        <taxon>Euteleostomi</taxon>
        <taxon>Actinopterygii</taxon>
        <taxon>Neopterygii</taxon>
        <taxon>Teleostei</taxon>
        <taxon>Anguilliformes</taxon>
        <taxon>Anguillidae</taxon>
        <taxon>Anguilla</taxon>
    </lineage>
</organism>
<protein>
    <submittedName>
        <fullName evidence="1">Uncharacterized protein</fullName>
    </submittedName>
</protein>
<reference evidence="1" key="2">
    <citation type="journal article" date="2015" name="Fish Shellfish Immunol.">
        <title>Early steps in the European eel (Anguilla anguilla)-Vibrio vulnificus interaction in the gills: Role of the RtxA13 toxin.</title>
        <authorList>
            <person name="Callol A."/>
            <person name="Pajuelo D."/>
            <person name="Ebbesson L."/>
            <person name="Teles M."/>
            <person name="MacKenzie S."/>
            <person name="Amaro C."/>
        </authorList>
    </citation>
    <scope>NUCLEOTIDE SEQUENCE</scope>
</reference>
<name>A0A0E9PQZ8_ANGAN</name>
<sequence>MSNSIWPRCKMLFMERNGSNKSIIHQLTSRLPPALLFQIYLKTTVSQLTCQCSKPKEYPSIIFRQVGKLYRQWL</sequence>